<sequence>MPAPIAAAAVRPAATSVPSATAAATVTATTAATATAAAEVSPASEFEACCRALNHKANKAIVEQLPLLQRGAVVDLSRNYVGAAGLQAIAVLLPHNPNVAEVRAPRNGITNDAVVLFCRAMRGHGRLTLLDLSDNTDVSLAGGLALLNMAQQTPSLRVVQLGGTHVPAAVLTKLARALDHNASHHSLHYVAAAKSVAAARTSPASTRAAPGAAAVFEAKAPPEAATTSAEGEAQTLQALHACVTAALADGYLLPPASPHTGWRMLDVPILAPPLLFDTEIRLLCGDVFPRLNEEFAAHRIVLRPIVVGGGAGAVKDDGAGVAAPLQRTAGSYTRALHFRPASDVTSVLERSRFAAIELVGDRPGDYAQLSAGAMLRLQGAQPPVPQRQGDNDEDENDGEAVAESGEEAPAVAAAAALQPVLYEAHETALRCTRWLLVATRRDTRTLHVPAALAPLLTADPSIAHPDRHRSLVRTIVIGDDQPSPSATAVRKAETARPGVTSTLLRTAATTTTTPAGAAAAAPAAFAVPTSLEWDYATEEYQWRRHVTWRSHVEATAPVAELVVSQYPAAFDCTDAQGGVRLKQLDGFRAAVYARLRTVMEACVAAEVRWRAEHAAETLDAGAKSLGRLLRGIATQRVWETTFLQAVAAASGGAAKKNLMNRMVLYAANPPSRNMLLLHGNDAASLASLMARGATRLQALQHAYTLAAYTTRSALLHEEPTDVRSVMTHVVSQLTTDVAVLRYVNAEVDVERLSAFFLQLLSGSVAGKKGGKQARTSAAATAAAAAMREAGLPDEVAQFTLGEGHDSTSNHAFVVVLDGLEGFTVPVHPCGALVHPPGSGGKSTGGGGAEPASWTDEPANLGVSLSAAPSIAAFNSKGQPRYQSTPMDVLLPRTLARQVRLIASCASNSAAFGAFRHLGRDSVEMLPFGAVSANEVEQYLSPASLARVGLVFSEDDFECARSKRDAPIAEYMTYLLDAARSVHEAPGFLTQTQAIQAFPDTLEEAAQAAYDRLVSSFGVPVTRHVVGLLTASRWGLLLPELRALLPHLSTCRLQELLRLLRPALEQEAPSAASETMGTSSGNVLLGAARLAAPSFIEVMQREALQAVSDELQVEDDQRVWHTQLAQYYLSIVYQWLRPGGAAAAAGDTAPPTPRRVNDVAAAEASGCPDTQALHRRAMKEVVYHMTQSGQYWPQMDVTVLSVPFLEQVYGFGLGYAYLRDLTAAFNERYQRHLLGEDIGEPSWQQRQQFATESSSSGDDAAGLMALAPYSTRASLAPGASDSERYALPAVLKRMRDYVCFAHQYGLLLSLRPTLVAQVALQIPASLLNAVQRDAVTSLYRQLQDNGGRAGSRAILSRIFFTSTVSAATGKQPTHLRPVTCAAFLPNRRFTVTASSDRSLAWVHPESGTVAWYARQPTAAVESLTVCSTSAYVAAVSEDRTVWVYDGLQGTLVSQCRGSEWFDAPIASVAFSERGRYLWVVTTDSRVRCFACESGQLRCTLSLADLLRRRHAAAEAEAEAEASEVEALADVAEWRHRRNFVHVLVDAEDDEVCTTVVGAELRQWRLHPWEEPLPTSDDAGLPAPKGSALVACELTLDCSLRGAVRGAQAPSGYTIMERWAGAEGPAPQLCVLAAPLASAEVQLLAVRQDSGTASVAVRCPLTASSTRSTAGSPTAVPEVSLMSASLDGHWLAVGLTNGAVNLFSIRAAFRAWHPQTDTPVVCRPMCVYTSLMPTPGMSAAPLRSLAFHRTGHLLFALGHCLVCWRLPATAATATLEAAMAETTTRSTCDGEYLLTHTPTCLTVLPPPTSCNSDAELPHNTAEVAVGDNTGRVTLLRLWQQLL</sequence>
<keyword evidence="3" id="KW-1185">Reference proteome</keyword>
<dbReference type="GO" id="GO:0005669">
    <property type="term" value="C:transcription factor TFIID complex"/>
    <property type="evidence" value="ECO:0007669"/>
    <property type="project" value="TreeGrafter"/>
</dbReference>
<dbReference type="InterPro" id="IPR015943">
    <property type="entry name" value="WD40/YVTN_repeat-like_dom_sf"/>
</dbReference>
<keyword evidence="2" id="KW-0282">Flagellum</keyword>
<dbReference type="InterPro" id="IPR001680">
    <property type="entry name" value="WD40_rpt"/>
</dbReference>
<evidence type="ECO:0000313" key="3">
    <source>
        <dbReference type="Proteomes" id="UP001430356"/>
    </source>
</evidence>
<dbReference type="SUPFAM" id="SSF52047">
    <property type="entry name" value="RNI-like"/>
    <property type="match status" value="1"/>
</dbReference>
<evidence type="ECO:0000313" key="2">
    <source>
        <dbReference type="EMBL" id="KAK7195733.1"/>
    </source>
</evidence>
<dbReference type="Gene3D" id="2.130.10.10">
    <property type="entry name" value="YVTN repeat-like/Quinoprotein amine dehydrogenase"/>
    <property type="match status" value="1"/>
</dbReference>
<comment type="caution">
    <text evidence="2">The sequence shown here is derived from an EMBL/GenBank/DDBJ whole genome shotgun (WGS) entry which is preliminary data.</text>
</comment>
<dbReference type="InterPro" id="IPR032675">
    <property type="entry name" value="LRR_dom_sf"/>
</dbReference>
<gene>
    <name evidence="2" type="ORF">NESM_000503600</name>
</gene>
<dbReference type="PANTHER" id="PTHR19879">
    <property type="entry name" value="TRANSCRIPTION INITIATION FACTOR TFIID"/>
    <property type="match status" value="1"/>
</dbReference>
<dbReference type="InterPro" id="IPR011047">
    <property type="entry name" value="Quinoprotein_ADH-like_sf"/>
</dbReference>
<keyword evidence="2" id="KW-0966">Cell projection</keyword>
<dbReference type="SMART" id="SM00320">
    <property type="entry name" value="WD40"/>
    <property type="match status" value="3"/>
</dbReference>
<feature type="region of interest" description="Disordered" evidence="1">
    <location>
        <begin position="835"/>
        <end position="856"/>
    </location>
</feature>
<organism evidence="2 3">
    <name type="scientific">Novymonas esmeraldas</name>
    <dbReference type="NCBI Taxonomy" id="1808958"/>
    <lineage>
        <taxon>Eukaryota</taxon>
        <taxon>Discoba</taxon>
        <taxon>Euglenozoa</taxon>
        <taxon>Kinetoplastea</taxon>
        <taxon>Metakinetoplastina</taxon>
        <taxon>Trypanosomatida</taxon>
        <taxon>Trypanosomatidae</taxon>
        <taxon>Novymonas</taxon>
    </lineage>
</organism>
<keyword evidence="2" id="KW-0969">Cilium</keyword>
<reference evidence="2 3" key="1">
    <citation type="journal article" date="2021" name="MBio">
        <title>A New Model Trypanosomatid, Novymonas esmeraldas: Genomic Perception of Its 'Candidatus Pandoraea novymonadis' Endosymbiont.</title>
        <authorList>
            <person name="Zakharova A."/>
            <person name="Saura A."/>
            <person name="Butenko A."/>
            <person name="Podesvova L."/>
            <person name="Warmusova S."/>
            <person name="Kostygov A.Y."/>
            <person name="Nenarokova A."/>
            <person name="Lukes J."/>
            <person name="Opperdoes F.R."/>
            <person name="Yurchenko V."/>
        </authorList>
    </citation>
    <scope>NUCLEOTIDE SEQUENCE [LARGE SCALE GENOMIC DNA]</scope>
    <source>
        <strain evidence="2 3">E262AT.01</strain>
    </source>
</reference>
<feature type="compositionally biased region" description="Gly residues" evidence="1">
    <location>
        <begin position="837"/>
        <end position="848"/>
    </location>
</feature>
<evidence type="ECO:0000256" key="1">
    <source>
        <dbReference type="SAM" id="MobiDB-lite"/>
    </source>
</evidence>
<dbReference type="EMBL" id="JAECZO010000060">
    <property type="protein sequence ID" value="KAK7195733.1"/>
    <property type="molecule type" value="Genomic_DNA"/>
</dbReference>
<accession>A0AAW0ENG0</accession>
<feature type="region of interest" description="Disordered" evidence="1">
    <location>
        <begin position="381"/>
        <end position="409"/>
    </location>
</feature>
<protein>
    <submittedName>
        <fullName evidence="2">Flagellar Member 5</fullName>
    </submittedName>
</protein>
<dbReference type="Gene3D" id="3.80.10.10">
    <property type="entry name" value="Ribonuclease Inhibitor"/>
    <property type="match status" value="1"/>
</dbReference>
<dbReference type="SUPFAM" id="SSF50998">
    <property type="entry name" value="Quinoprotein alcohol dehydrogenase-like"/>
    <property type="match status" value="1"/>
</dbReference>
<feature type="compositionally biased region" description="Acidic residues" evidence="1">
    <location>
        <begin position="391"/>
        <end position="406"/>
    </location>
</feature>
<proteinExistence type="predicted"/>
<dbReference type="PANTHER" id="PTHR19879:SF1">
    <property type="entry name" value="CANNONBALL-RELATED"/>
    <property type="match status" value="1"/>
</dbReference>
<name>A0AAW0ENG0_9TRYP</name>
<dbReference type="GO" id="GO:0016251">
    <property type="term" value="F:RNA polymerase II general transcription initiation factor activity"/>
    <property type="evidence" value="ECO:0007669"/>
    <property type="project" value="TreeGrafter"/>
</dbReference>
<dbReference type="Proteomes" id="UP001430356">
    <property type="component" value="Unassembled WGS sequence"/>
</dbReference>
<dbReference type="GO" id="GO:0006367">
    <property type="term" value="P:transcription initiation at RNA polymerase II promoter"/>
    <property type="evidence" value="ECO:0007669"/>
    <property type="project" value="TreeGrafter"/>
</dbReference>